<evidence type="ECO:0008006" key="6">
    <source>
        <dbReference type="Google" id="ProtNLM"/>
    </source>
</evidence>
<keyword evidence="3" id="KW-0812">Transmembrane</keyword>
<evidence type="ECO:0000256" key="1">
    <source>
        <dbReference type="SAM" id="Coils"/>
    </source>
</evidence>
<evidence type="ECO:0000313" key="5">
    <source>
        <dbReference type="Proteomes" id="UP000037688"/>
    </source>
</evidence>
<dbReference type="OrthoDB" id="2988583at2"/>
<dbReference type="RefSeq" id="WP_053781226.1">
    <property type="nucleotide sequence ID" value="NZ_LITU01000059.1"/>
</dbReference>
<dbReference type="AlphaFoldDB" id="A0A0N0UHM1"/>
<evidence type="ECO:0000256" key="2">
    <source>
        <dbReference type="SAM" id="MobiDB-lite"/>
    </source>
</evidence>
<feature type="compositionally biased region" description="Low complexity" evidence="2">
    <location>
        <begin position="124"/>
        <end position="142"/>
    </location>
</feature>
<name>A0A0N0UHM1_9BACL</name>
<keyword evidence="3" id="KW-0472">Membrane</keyword>
<feature type="coiled-coil region" evidence="1">
    <location>
        <begin position="73"/>
        <end position="100"/>
    </location>
</feature>
<evidence type="ECO:0000313" key="4">
    <source>
        <dbReference type="EMBL" id="KOY15627.1"/>
    </source>
</evidence>
<evidence type="ECO:0000256" key="3">
    <source>
        <dbReference type="SAM" id="Phobius"/>
    </source>
</evidence>
<keyword evidence="1" id="KW-0175">Coiled coil</keyword>
<proteinExistence type="predicted"/>
<accession>A0A0N0UHM1</accession>
<gene>
    <name evidence="4" type="ORF">AMS66_13115</name>
</gene>
<reference evidence="4 5" key="1">
    <citation type="submission" date="2015-08" db="EMBL/GenBank/DDBJ databases">
        <title>Draft genome sequence of cellulolytic and xylanolytic Paenibacillus sp. A59, isolated from a decaying forest soil from Patagonia, Argentina.</title>
        <authorList>
            <person name="Ghio S."/>
            <person name="Caceres A.M."/>
            <person name="Talia P."/>
            <person name="Grasso D."/>
            <person name="Campos E."/>
        </authorList>
    </citation>
    <scope>NUCLEOTIDE SEQUENCE [LARGE SCALE GENOMIC DNA]</scope>
    <source>
        <strain evidence="4 5">A59</strain>
    </source>
</reference>
<dbReference type="PATRIC" id="fig|1705561.3.peg.2530"/>
<dbReference type="EMBL" id="LITU01000059">
    <property type="protein sequence ID" value="KOY15627.1"/>
    <property type="molecule type" value="Genomic_DNA"/>
</dbReference>
<keyword evidence="3" id="KW-1133">Transmembrane helix</keyword>
<comment type="caution">
    <text evidence="4">The sequence shown here is derived from an EMBL/GenBank/DDBJ whole genome shotgun (WGS) entry which is preliminary data.</text>
</comment>
<feature type="region of interest" description="Disordered" evidence="2">
    <location>
        <begin position="123"/>
        <end position="142"/>
    </location>
</feature>
<keyword evidence="5" id="KW-1185">Reference proteome</keyword>
<sequence length="142" mass="15859">MAYTRGNLAVKEKASQERVTQQRYKETTKVVTRRTGLPAREKFLYLITLVAVIVVGGVMMSRYAHIYDLNKQAQTTLSDVREAEKTIADLQVEKERLNNLVIENARKLGYVEASGKDVIFVPRSTSTTNSTGTESSSDTANK</sequence>
<feature type="transmembrane region" description="Helical" evidence="3">
    <location>
        <begin position="43"/>
        <end position="64"/>
    </location>
</feature>
<organism evidence="4 5">
    <name type="scientific">Paenibacillus xylanivorans</name>
    <dbReference type="NCBI Taxonomy" id="1705561"/>
    <lineage>
        <taxon>Bacteria</taxon>
        <taxon>Bacillati</taxon>
        <taxon>Bacillota</taxon>
        <taxon>Bacilli</taxon>
        <taxon>Bacillales</taxon>
        <taxon>Paenibacillaceae</taxon>
        <taxon>Paenibacillus</taxon>
    </lineage>
</organism>
<protein>
    <recommendedName>
        <fullName evidence="6">Cell division protein FtsL</fullName>
    </recommendedName>
</protein>
<dbReference type="Proteomes" id="UP000037688">
    <property type="component" value="Unassembled WGS sequence"/>
</dbReference>